<dbReference type="EMBL" id="BSUN01000001">
    <property type="protein sequence ID" value="GMA34813.1"/>
    <property type="molecule type" value="Genomic_DNA"/>
</dbReference>
<dbReference type="Gene3D" id="3.40.50.2300">
    <property type="match status" value="1"/>
</dbReference>
<dbReference type="InterPro" id="IPR000843">
    <property type="entry name" value="HTH_LacI"/>
</dbReference>
<dbReference type="CDD" id="cd01392">
    <property type="entry name" value="HTH_LacI"/>
    <property type="match status" value="1"/>
</dbReference>
<reference evidence="6" key="1">
    <citation type="journal article" date="2019" name="Int. J. Syst. Evol. Microbiol.">
        <title>The Global Catalogue of Microorganisms (GCM) 10K type strain sequencing project: providing services to taxonomists for standard genome sequencing and annotation.</title>
        <authorList>
            <consortium name="The Broad Institute Genomics Platform"/>
            <consortium name="The Broad Institute Genome Sequencing Center for Infectious Disease"/>
            <person name="Wu L."/>
            <person name="Ma J."/>
        </authorList>
    </citation>
    <scope>NUCLEOTIDE SEQUENCE [LARGE SCALE GENOMIC DNA]</scope>
    <source>
        <strain evidence="6">NBRC 112299</strain>
    </source>
</reference>
<gene>
    <name evidence="5" type="ORF">GCM10025876_10170</name>
</gene>
<accession>A0ABQ6ICJ8</accession>
<dbReference type="PROSITE" id="PS50932">
    <property type="entry name" value="HTH_LACI_2"/>
    <property type="match status" value="1"/>
</dbReference>
<dbReference type="RefSeq" id="WP_348523440.1">
    <property type="nucleotide sequence ID" value="NZ_BSUN01000001.1"/>
</dbReference>
<organism evidence="5 6">
    <name type="scientific">Demequina litorisediminis</name>
    <dbReference type="NCBI Taxonomy" id="1849022"/>
    <lineage>
        <taxon>Bacteria</taxon>
        <taxon>Bacillati</taxon>
        <taxon>Actinomycetota</taxon>
        <taxon>Actinomycetes</taxon>
        <taxon>Micrococcales</taxon>
        <taxon>Demequinaceae</taxon>
        <taxon>Demequina</taxon>
    </lineage>
</organism>
<dbReference type="InterPro" id="IPR010982">
    <property type="entry name" value="Lambda_DNA-bd_dom_sf"/>
</dbReference>
<evidence type="ECO:0000313" key="5">
    <source>
        <dbReference type="EMBL" id="GMA34813.1"/>
    </source>
</evidence>
<dbReference type="SUPFAM" id="SSF47413">
    <property type="entry name" value="lambda repressor-like DNA-binding domains"/>
    <property type="match status" value="1"/>
</dbReference>
<evidence type="ECO:0000259" key="4">
    <source>
        <dbReference type="PROSITE" id="PS50932"/>
    </source>
</evidence>
<evidence type="ECO:0000256" key="3">
    <source>
        <dbReference type="ARBA" id="ARBA00023163"/>
    </source>
</evidence>
<dbReference type="SUPFAM" id="SSF53822">
    <property type="entry name" value="Periplasmic binding protein-like I"/>
    <property type="match status" value="1"/>
</dbReference>
<evidence type="ECO:0000313" key="6">
    <source>
        <dbReference type="Proteomes" id="UP001157125"/>
    </source>
</evidence>
<evidence type="ECO:0000256" key="1">
    <source>
        <dbReference type="ARBA" id="ARBA00023015"/>
    </source>
</evidence>
<dbReference type="PRINTS" id="PR00036">
    <property type="entry name" value="HTHLACI"/>
</dbReference>
<sequence length="151" mass="16126">MTDSTRTSPVTLHDVAREAGVSLATASRSLNGSTRNVKAANRERVLEAAQRLGYSANASAQAVARGTSTTVALLVGDISDPYFSSIAAGVVGAAEDNHLIVTMAETRRDPEREVELVRTLRGQRPRAIILAASRRAADPHAEALHREPHHL</sequence>
<proteinExistence type="predicted"/>
<evidence type="ECO:0000256" key="2">
    <source>
        <dbReference type="ARBA" id="ARBA00023125"/>
    </source>
</evidence>
<name>A0ABQ6ICJ8_9MICO</name>
<dbReference type="Gene3D" id="1.10.260.40">
    <property type="entry name" value="lambda repressor-like DNA-binding domains"/>
    <property type="match status" value="1"/>
</dbReference>
<feature type="domain" description="HTH lacI-type" evidence="4">
    <location>
        <begin position="10"/>
        <end position="65"/>
    </location>
</feature>
<keyword evidence="6" id="KW-1185">Reference proteome</keyword>
<dbReference type="Pfam" id="PF00356">
    <property type="entry name" value="LacI"/>
    <property type="match status" value="1"/>
</dbReference>
<dbReference type="PANTHER" id="PTHR30146">
    <property type="entry name" value="LACI-RELATED TRANSCRIPTIONAL REPRESSOR"/>
    <property type="match status" value="1"/>
</dbReference>
<dbReference type="PANTHER" id="PTHR30146:SF109">
    <property type="entry name" value="HTH-TYPE TRANSCRIPTIONAL REGULATOR GALS"/>
    <property type="match status" value="1"/>
</dbReference>
<keyword evidence="2" id="KW-0238">DNA-binding</keyword>
<dbReference type="InterPro" id="IPR028082">
    <property type="entry name" value="Peripla_BP_I"/>
</dbReference>
<comment type="caution">
    <text evidence="5">The sequence shown here is derived from an EMBL/GenBank/DDBJ whole genome shotgun (WGS) entry which is preliminary data.</text>
</comment>
<dbReference type="SMART" id="SM00354">
    <property type="entry name" value="HTH_LACI"/>
    <property type="match status" value="1"/>
</dbReference>
<protein>
    <recommendedName>
        <fullName evidence="4">HTH lacI-type domain-containing protein</fullName>
    </recommendedName>
</protein>
<keyword evidence="3" id="KW-0804">Transcription</keyword>
<keyword evidence="1" id="KW-0805">Transcription regulation</keyword>
<dbReference type="Proteomes" id="UP001157125">
    <property type="component" value="Unassembled WGS sequence"/>
</dbReference>